<feature type="active site" description="Proton donor" evidence="5">
    <location>
        <position position="129"/>
    </location>
</feature>
<proteinExistence type="inferred from homology"/>
<evidence type="ECO:0000256" key="1">
    <source>
        <dbReference type="ARBA" id="ARBA00011063"/>
    </source>
</evidence>
<feature type="domain" description="Phosphotyrosine protein phosphatase I" evidence="6">
    <location>
        <begin position="6"/>
        <end position="153"/>
    </location>
</feature>
<dbReference type="InterPro" id="IPR050438">
    <property type="entry name" value="LMW_PTPase"/>
</dbReference>
<dbReference type="SUPFAM" id="SSF52788">
    <property type="entry name" value="Phosphotyrosine protein phosphatases I"/>
    <property type="match status" value="1"/>
</dbReference>
<feature type="active site" description="Nucleophile" evidence="5">
    <location>
        <position position="12"/>
    </location>
</feature>
<evidence type="ECO:0000313" key="8">
    <source>
        <dbReference type="Proteomes" id="UP000198559"/>
    </source>
</evidence>
<dbReference type="Proteomes" id="UP000198559">
    <property type="component" value="Unassembled WGS sequence"/>
</dbReference>
<accession>A0A1H6KLU3</accession>
<feature type="active site" evidence="5">
    <location>
        <position position="18"/>
    </location>
</feature>
<evidence type="ECO:0000256" key="3">
    <source>
        <dbReference type="ARBA" id="ARBA00022801"/>
    </source>
</evidence>
<dbReference type="STRING" id="235205.BAZSYMB_GORF78_GLIMMER3"/>
<evidence type="ECO:0000256" key="5">
    <source>
        <dbReference type="PIRSR" id="PIRSR617867-1"/>
    </source>
</evidence>
<gene>
    <name evidence="7" type="ORF">BAZSYMB_GORF78_GLIMMER3</name>
</gene>
<evidence type="ECO:0000256" key="2">
    <source>
        <dbReference type="ARBA" id="ARBA00013064"/>
    </source>
</evidence>
<dbReference type="InterPro" id="IPR023485">
    <property type="entry name" value="Ptyr_pPase"/>
</dbReference>
<dbReference type="Gene3D" id="3.40.50.2300">
    <property type="match status" value="1"/>
</dbReference>
<dbReference type="AlphaFoldDB" id="A0A1H6KLU3"/>
<dbReference type="PANTHER" id="PTHR11717:SF7">
    <property type="entry name" value="LOW MOLECULAR WEIGHT PHOSPHOTYROSINE PROTEIN PHOSPHATASE"/>
    <property type="match status" value="1"/>
</dbReference>
<evidence type="ECO:0000259" key="6">
    <source>
        <dbReference type="SMART" id="SM00226"/>
    </source>
</evidence>
<reference evidence="8" key="1">
    <citation type="submission" date="2016-06" db="EMBL/GenBank/DDBJ databases">
        <authorList>
            <person name="Petersen J."/>
            <person name="Sayavedra L."/>
        </authorList>
    </citation>
    <scope>NUCLEOTIDE SEQUENCE [LARGE SCALE GENOMIC DNA]</scope>
    <source>
        <strain evidence="8">BazSymB</strain>
    </source>
</reference>
<dbReference type="Pfam" id="PF01451">
    <property type="entry name" value="LMWPc"/>
    <property type="match status" value="1"/>
</dbReference>
<dbReference type="CDD" id="cd16343">
    <property type="entry name" value="LMWPTP"/>
    <property type="match status" value="1"/>
</dbReference>
<dbReference type="InterPro" id="IPR017867">
    <property type="entry name" value="Tyr_phospatase_low_mol_wt"/>
</dbReference>
<dbReference type="InterPro" id="IPR036196">
    <property type="entry name" value="Ptyr_pPase_sf"/>
</dbReference>
<evidence type="ECO:0000313" key="7">
    <source>
        <dbReference type="EMBL" id="SEH72795.1"/>
    </source>
</evidence>
<protein>
    <recommendedName>
        <fullName evidence="2">protein-tyrosine-phosphatase</fullName>
        <ecNumber evidence="2">3.1.3.48</ecNumber>
    </recommendedName>
</protein>
<dbReference type="PANTHER" id="PTHR11717">
    <property type="entry name" value="LOW MOLECULAR WEIGHT PROTEIN TYROSINE PHOSPHATASE"/>
    <property type="match status" value="1"/>
</dbReference>
<keyword evidence="3" id="KW-0378">Hydrolase</keyword>
<dbReference type="SMART" id="SM00226">
    <property type="entry name" value="LMWPc"/>
    <property type="match status" value="1"/>
</dbReference>
<name>A0A1H6KLU3_9GAMM</name>
<dbReference type="EC" id="3.1.3.48" evidence="2"/>
<dbReference type="EMBL" id="CVUD02000109">
    <property type="protein sequence ID" value="SEH72795.1"/>
    <property type="molecule type" value="Genomic_DNA"/>
</dbReference>
<sequence>MSKEKTKILFVCMGNICRSPTAEGAFHSQMQKYGVQDLFEIDSAGTHAYHIGEQPDSRSQVAAYKYNVDLSSQRARQVHESDFYHYDYIFAMDASNLVDLQDICPSEHQHKLALMLDNIPQNKGKGVPDPYFEGRFDDVFEMLNRASGFLLDKLVKKHKTY</sequence>
<dbReference type="PRINTS" id="PR00719">
    <property type="entry name" value="LMWPTPASE"/>
</dbReference>
<keyword evidence="4" id="KW-0904">Protein phosphatase</keyword>
<evidence type="ECO:0000256" key="4">
    <source>
        <dbReference type="ARBA" id="ARBA00022912"/>
    </source>
</evidence>
<organism evidence="7 8">
    <name type="scientific">Bathymodiolus azoricus thioautotrophic gill symbiont</name>
    <dbReference type="NCBI Taxonomy" id="235205"/>
    <lineage>
        <taxon>Bacteria</taxon>
        <taxon>Pseudomonadati</taxon>
        <taxon>Pseudomonadota</taxon>
        <taxon>Gammaproteobacteria</taxon>
        <taxon>sulfur-oxidizing symbionts</taxon>
    </lineage>
</organism>
<comment type="similarity">
    <text evidence="1">Belongs to the low molecular weight phosphotyrosine protein phosphatase family.</text>
</comment>
<dbReference type="GO" id="GO:0004725">
    <property type="term" value="F:protein tyrosine phosphatase activity"/>
    <property type="evidence" value="ECO:0007669"/>
    <property type="project" value="UniProtKB-EC"/>
</dbReference>